<dbReference type="PANTHER" id="PTHR10465:SF0">
    <property type="entry name" value="SARCALUMENIN"/>
    <property type="match status" value="1"/>
</dbReference>
<proteinExistence type="predicted"/>
<dbReference type="InterPro" id="IPR027417">
    <property type="entry name" value="P-loop_NTPase"/>
</dbReference>
<dbReference type="InterPro" id="IPR022812">
    <property type="entry name" value="Dynamin"/>
</dbReference>
<protein>
    <submittedName>
        <fullName evidence="7">Dynamin family protein</fullName>
    </submittedName>
</protein>
<evidence type="ECO:0000256" key="5">
    <source>
        <dbReference type="ARBA" id="ARBA00023136"/>
    </source>
</evidence>
<keyword evidence="3" id="KW-0378">Hydrolase</keyword>
<dbReference type="PRINTS" id="PR00195">
    <property type="entry name" value="DYNAMIN"/>
</dbReference>
<dbReference type="Pfam" id="PF00350">
    <property type="entry name" value="Dynamin_N"/>
    <property type="match status" value="1"/>
</dbReference>
<organism evidence="7 8">
    <name type="scientific">Amycolatopsis heterodermiae</name>
    <dbReference type="NCBI Taxonomy" id="3110235"/>
    <lineage>
        <taxon>Bacteria</taxon>
        <taxon>Bacillati</taxon>
        <taxon>Actinomycetota</taxon>
        <taxon>Actinomycetes</taxon>
        <taxon>Pseudonocardiales</taxon>
        <taxon>Pseudonocardiaceae</taxon>
        <taxon>Amycolatopsis</taxon>
    </lineage>
</organism>
<evidence type="ECO:0000259" key="6">
    <source>
        <dbReference type="Pfam" id="PF00350"/>
    </source>
</evidence>
<dbReference type="InterPro" id="IPR027094">
    <property type="entry name" value="Mitofusin_fam"/>
</dbReference>
<evidence type="ECO:0000256" key="2">
    <source>
        <dbReference type="ARBA" id="ARBA00022741"/>
    </source>
</evidence>
<evidence type="ECO:0000256" key="3">
    <source>
        <dbReference type="ARBA" id="ARBA00022801"/>
    </source>
</evidence>
<dbReference type="Gene3D" id="3.40.50.300">
    <property type="entry name" value="P-loop containing nucleotide triphosphate hydrolases"/>
    <property type="match status" value="1"/>
</dbReference>
<dbReference type="InterPro" id="IPR045063">
    <property type="entry name" value="Dynamin_N"/>
</dbReference>
<keyword evidence="4" id="KW-0342">GTP-binding</keyword>
<feature type="domain" description="Dynamin N-terminal" evidence="6">
    <location>
        <begin position="46"/>
        <end position="165"/>
    </location>
</feature>
<keyword evidence="2" id="KW-0547">Nucleotide-binding</keyword>
<comment type="subcellular location">
    <subcellularLocation>
        <location evidence="1">Membrane</location>
    </subcellularLocation>
</comment>
<evidence type="ECO:0000256" key="1">
    <source>
        <dbReference type="ARBA" id="ARBA00004370"/>
    </source>
</evidence>
<dbReference type="SUPFAM" id="SSF52540">
    <property type="entry name" value="P-loop containing nucleoside triphosphate hydrolases"/>
    <property type="match status" value="1"/>
</dbReference>
<keyword evidence="8" id="KW-1185">Reference proteome</keyword>
<dbReference type="Proteomes" id="UP001304298">
    <property type="component" value="Unassembled WGS sequence"/>
</dbReference>
<evidence type="ECO:0000256" key="4">
    <source>
        <dbReference type="ARBA" id="ARBA00023134"/>
    </source>
</evidence>
<keyword evidence="5" id="KW-0472">Membrane</keyword>
<dbReference type="RefSeq" id="WP_323328722.1">
    <property type="nucleotide sequence ID" value="NZ_JAYFSI010000003.1"/>
</dbReference>
<evidence type="ECO:0000313" key="8">
    <source>
        <dbReference type="Proteomes" id="UP001304298"/>
    </source>
</evidence>
<accession>A0ABU5R6T7</accession>
<dbReference type="PANTHER" id="PTHR10465">
    <property type="entry name" value="TRANSMEMBRANE GTPASE FZO1"/>
    <property type="match status" value="1"/>
</dbReference>
<sequence length="477" mass="50525">MIPQQQAWPLAEAVLELAVRAAAAPDPALAAAGNRTAERLRRPLCVAVVGRVSSGKSTLLNALLGRSVSPTAGGECTKVLYSFRHGMWDYAVAEPRDGSRDVPMNFEGTRLSTTIPLPADRLRRVNVTLPASLLQRVTLLDTPGLASTSVETSAVTARMLEDTSDAAADADALLFCLNSTLKDDEAAAVRTFRAARGGARLTGGTAVGLLTKADQRTSDRKTVWKEASESARKMSAAHAELFSEVLPVIGLLAETAASGALREHHARALAALAKEWNPDRSEIALASPELFLELPGPVSREERGELVALLGTFGIGELLEALRSGVPAHAAALTEVARAASGLDAVTARLEVVLGNRADVLKAASALEDLLDRAQAAGDRTIYGQAQQLLDRAEMFPLRLQEMARQLARGRVRPPAGMAEEAWLAVTVGLPRSTPAKAAQRAGAWREWSALADTSGRNVARVMVRAWQLATREGGGA</sequence>
<reference evidence="7 8" key="1">
    <citation type="submission" date="2023-12" db="EMBL/GenBank/DDBJ databases">
        <title>Amycolatopsis sp. V23-08.</title>
        <authorList>
            <person name="Somphong A."/>
        </authorList>
    </citation>
    <scope>NUCLEOTIDE SEQUENCE [LARGE SCALE GENOMIC DNA]</scope>
    <source>
        <strain evidence="7 8">V23-08</strain>
    </source>
</reference>
<comment type="caution">
    <text evidence="7">The sequence shown here is derived from an EMBL/GenBank/DDBJ whole genome shotgun (WGS) entry which is preliminary data.</text>
</comment>
<name>A0ABU5R6T7_9PSEU</name>
<evidence type="ECO:0000313" key="7">
    <source>
        <dbReference type="EMBL" id="MEA5361529.1"/>
    </source>
</evidence>
<dbReference type="EMBL" id="JAYFSI010000003">
    <property type="protein sequence ID" value="MEA5361529.1"/>
    <property type="molecule type" value="Genomic_DNA"/>
</dbReference>
<gene>
    <name evidence="7" type="ORF">VA596_18445</name>
</gene>